<feature type="compositionally biased region" description="Low complexity" evidence="1">
    <location>
        <begin position="910"/>
        <end position="936"/>
    </location>
</feature>
<name>A0A023B0H0_GRENI</name>
<proteinExistence type="predicted"/>
<evidence type="ECO:0000313" key="2">
    <source>
        <dbReference type="EMBL" id="EZG44254.1"/>
    </source>
</evidence>
<protein>
    <submittedName>
        <fullName evidence="2">Uncharacterized protein</fullName>
    </submittedName>
</protein>
<dbReference type="GeneID" id="22915240"/>
<dbReference type="AlphaFoldDB" id="A0A023B0H0"/>
<reference evidence="2" key="1">
    <citation type="submission" date="2013-12" db="EMBL/GenBank/DDBJ databases">
        <authorList>
            <person name="Omoto C.K."/>
            <person name="Sibley D."/>
            <person name="Venepally P."/>
            <person name="Hadjithomas M."/>
            <person name="Karamycheva S."/>
            <person name="Brunk B."/>
            <person name="Roos D."/>
            <person name="Caler E."/>
            <person name="Lorenzi H."/>
        </authorList>
    </citation>
    <scope>NUCLEOTIDE SEQUENCE</scope>
</reference>
<feature type="compositionally biased region" description="Low complexity" evidence="1">
    <location>
        <begin position="942"/>
        <end position="951"/>
    </location>
</feature>
<feature type="non-terminal residue" evidence="2">
    <location>
        <position position="1012"/>
    </location>
</feature>
<feature type="compositionally biased region" description="Gly residues" evidence="1">
    <location>
        <begin position="832"/>
        <end position="866"/>
    </location>
</feature>
<dbReference type="VEuPathDB" id="CryptoDB:GNI_149850"/>
<evidence type="ECO:0000256" key="1">
    <source>
        <dbReference type="SAM" id="MobiDB-lite"/>
    </source>
</evidence>
<evidence type="ECO:0000313" key="3">
    <source>
        <dbReference type="Proteomes" id="UP000019763"/>
    </source>
</evidence>
<gene>
    <name evidence="2" type="ORF">GNI_149850</name>
</gene>
<accession>A0A023B0H0</accession>
<keyword evidence="3" id="KW-1185">Reference proteome</keyword>
<comment type="caution">
    <text evidence="2">The sequence shown here is derived from an EMBL/GenBank/DDBJ whole genome shotgun (WGS) entry which is preliminary data.</text>
</comment>
<dbReference type="Proteomes" id="UP000019763">
    <property type="component" value="Unassembled WGS sequence"/>
</dbReference>
<organism evidence="2 3">
    <name type="scientific">Gregarina niphandrodes</name>
    <name type="common">Septate eugregarine</name>
    <dbReference type="NCBI Taxonomy" id="110365"/>
    <lineage>
        <taxon>Eukaryota</taxon>
        <taxon>Sar</taxon>
        <taxon>Alveolata</taxon>
        <taxon>Apicomplexa</taxon>
        <taxon>Conoidasida</taxon>
        <taxon>Gregarinasina</taxon>
        <taxon>Eugregarinorida</taxon>
        <taxon>Gregarinidae</taxon>
        <taxon>Gregarina</taxon>
    </lineage>
</organism>
<dbReference type="RefSeq" id="XP_011132747.1">
    <property type="nucleotide sequence ID" value="XM_011134445.1"/>
</dbReference>
<dbReference type="EMBL" id="AFNH02001114">
    <property type="protein sequence ID" value="EZG44254.1"/>
    <property type="molecule type" value="Genomic_DNA"/>
</dbReference>
<sequence length="1012" mass="112286">MSANDDQGPHSLGNWRYHIFCNCTGWIRVLDYGDPVAYIKASKTRRTIPTPAESAVVEELNNDICTIRKAKDGAQLKVSGEEVMHPVAKRGIKFGNHEGSHAIHLFHLEDLSLAIPILIDRLEAGKPMTWIGDQNMVSLSSKSRSHNEWPVFGPQDFLPSDSRGSISRLARTVESQGRESNMIILSGDGDHVQQMLEFLAEWGRLIDQPGEKELYEHLCNVLHSVCCDDMLNTRVGLDLSIQMAVERTHLEEYLGGEGEDLIAKYLQWRQSKPKLVVTSLQLECWTLQSANWCQGFSNNLLNRSVFKSSQGPPRVDYGQKLSVLWTATVTRGLREGILSRIEEHHGVSSLLVAKFVRAMGLSSLLADGYATWHMRRKAMDISPIFDWFGSVIFLEFDEEDITRVLKYALAAELFDVAIRLMLCVSDRRESPSNKSAPYLQQALQLLYENLAICERWRSIITNNPYWLFSLQDLCWRRMVDVAVAHVNGHVFDLMRNADVAGASTRSLKIVIFPCPTAHHVVGVREDNPTEYERQLLQNYPVHIPHLSSIISDYQNIRLNTLLTDIFVELDRQLFQAQCLQYPPLQAGLQLDRVHGEEFRREGGFIDLLDECTRRLSHVRAADEFDATVLSEAKRLSVLLAARRERVAHILQPLDRTQRADVYLNEVLDKTVLLPTYRELGQLASWDTPAKQWRDLWNIHPAEFQRRSEQVRQSRQSLRFNPRMLNAEIETVILEESKVHARLRTFQRFYFAGRAPIAGTLDLRLLVRDLLVANPYMLHVVQKRRFQHKIDRGSKRESRLTLWYHGKDPVSPQVAPARGSRTSLLDAAAGAGSQPGAGRGSLPGAGSQLGPGGSQLGPGGSQLGQGGSQALVLPPPPTPEAKAGAPRSLEKLQLDRTGTPIDLKSPTTKHSGIPGSSGSSAASPVSPNDQGSSAPGSSGQGSPGRASSGQGSFVRGSGDQGRPSASDRSKMSLLEFSSDRSDSSSSRDGPAWPALSFSGALDIFYGSASASGS</sequence>
<feature type="region of interest" description="Disordered" evidence="1">
    <location>
        <begin position="825"/>
        <end position="991"/>
    </location>
</feature>